<dbReference type="Pfam" id="PF13456">
    <property type="entry name" value="RVT_3"/>
    <property type="match status" value="1"/>
</dbReference>
<dbReference type="InterPro" id="IPR002156">
    <property type="entry name" value="RNaseH_domain"/>
</dbReference>
<evidence type="ECO:0000259" key="1">
    <source>
        <dbReference type="Pfam" id="PF13456"/>
    </source>
</evidence>
<evidence type="ECO:0000313" key="3">
    <source>
        <dbReference type="EnsemblPlants" id="PNT68112"/>
    </source>
</evidence>
<reference evidence="2 3" key="1">
    <citation type="journal article" date="2010" name="Nature">
        <title>Genome sequencing and analysis of the model grass Brachypodium distachyon.</title>
        <authorList>
            <consortium name="International Brachypodium Initiative"/>
        </authorList>
    </citation>
    <scope>NUCLEOTIDE SEQUENCE [LARGE SCALE GENOMIC DNA]</scope>
    <source>
        <strain evidence="2 3">Bd21</strain>
    </source>
</reference>
<accession>A0A2K2D1F0</accession>
<dbReference type="GO" id="GO:0003676">
    <property type="term" value="F:nucleic acid binding"/>
    <property type="evidence" value="ECO:0007669"/>
    <property type="project" value="InterPro"/>
</dbReference>
<dbReference type="AlphaFoldDB" id="A0A2K2D1F0"/>
<dbReference type="CDD" id="cd06222">
    <property type="entry name" value="RNase_H_like"/>
    <property type="match status" value="1"/>
</dbReference>
<protein>
    <recommendedName>
        <fullName evidence="1">RNase H type-1 domain-containing protein</fullName>
    </recommendedName>
</protein>
<evidence type="ECO:0000313" key="4">
    <source>
        <dbReference type="Proteomes" id="UP000008810"/>
    </source>
</evidence>
<dbReference type="InterPro" id="IPR052929">
    <property type="entry name" value="RNase_H-like_EbsB-rel"/>
</dbReference>
<keyword evidence="4" id="KW-1185">Reference proteome</keyword>
<dbReference type="Gene3D" id="3.30.420.10">
    <property type="entry name" value="Ribonuclease H-like superfamily/Ribonuclease H"/>
    <property type="match status" value="1"/>
</dbReference>
<dbReference type="EMBL" id="CM000882">
    <property type="protein sequence ID" value="PNT68112.1"/>
    <property type="molecule type" value="Genomic_DNA"/>
</dbReference>
<feature type="domain" description="RNase H type-1" evidence="1">
    <location>
        <begin position="113"/>
        <end position="233"/>
    </location>
</feature>
<dbReference type="EnsemblPlants" id="PNT68112">
    <property type="protein sequence ID" value="PNT68112"/>
    <property type="gene ID" value="BRADI_3g36095v3"/>
</dbReference>
<dbReference type="InterPro" id="IPR036397">
    <property type="entry name" value="RNaseH_sf"/>
</dbReference>
<dbReference type="OrthoDB" id="1001083at2759"/>
<gene>
    <name evidence="2" type="ORF">BRADI_3g36095v3</name>
</gene>
<dbReference type="SUPFAM" id="SSF53098">
    <property type="entry name" value="Ribonuclease H-like"/>
    <property type="match status" value="1"/>
</dbReference>
<proteinExistence type="predicted"/>
<reference evidence="2" key="2">
    <citation type="submission" date="2017-06" db="EMBL/GenBank/DDBJ databases">
        <title>WGS assembly of Brachypodium distachyon.</title>
        <authorList>
            <consortium name="The International Brachypodium Initiative"/>
            <person name="Lucas S."/>
            <person name="Harmon-Smith M."/>
            <person name="Lail K."/>
            <person name="Tice H."/>
            <person name="Grimwood J."/>
            <person name="Bruce D."/>
            <person name="Barry K."/>
            <person name="Shu S."/>
            <person name="Lindquist E."/>
            <person name="Wang M."/>
            <person name="Pitluck S."/>
            <person name="Vogel J.P."/>
            <person name="Garvin D.F."/>
            <person name="Mockler T.C."/>
            <person name="Schmutz J."/>
            <person name="Rokhsar D."/>
            <person name="Bevan M.W."/>
        </authorList>
    </citation>
    <scope>NUCLEOTIDE SEQUENCE</scope>
    <source>
        <strain evidence="2">Bd21</strain>
    </source>
</reference>
<dbReference type="Proteomes" id="UP000008810">
    <property type="component" value="Chromosome 3"/>
</dbReference>
<dbReference type="InParanoid" id="A0A2K2D1F0"/>
<evidence type="ECO:0000313" key="2">
    <source>
        <dbReference type="EMBL" id="PNT68112.1"/>
    </source>
</evidence>
<dbReference type="InterPro" id="IPR044730">
    <property type="entry name" value="RNase_H-like_dom_plant"/>
</dbReference>
<dbReference type="PANTHER" id="PTHR47074">
    <property type="entry name" value="BNAC02G40300D PROTEIN"/>
    <property type="match status" value="1"/>
</dbReference>
<dbReference type="PANTHER" id="PTHR47074:SF73">
    <property type="entry name" value="OS04G0448401 PROTEIN"/>
    <property type="match status" value="1"/>
</dbReference>
<reference evidence="3" key="3">
    <citation type="submission" date="2018-08" db="UniProtKB">
        <authorList>
            <consortium name="EnsemblPlants"/>
        </authorList>
    </citation>
    <scope>IDENTIFICATION</scope>
    <source>
        <strain evidence="3">cv. Bd21</strain>
    </source>
</reference>
<dbReference type="InterPro" id="IPR012337">
    <property type="entry name" value="RNaseH-like_sf"/>
</dbReference>
<dbReference type="Gramene" id="PNT68112">
    <property type="protein sequence ID" value="PNT68112"/>
    <property type="gene ID" value="BRADI_3g36095v3"/>
</dbReference>
<organism evidence="2">
    <name type="scientific">Brachypodium distachyon</name>
    <name type="common">Purple false brome</name>
    <name type="synonym">Trachynia distachya</name>
    <dbReference type="NCBI Taxonomy" id="15368"/>
    <lineage>
        <taxon>Eukaryota</taxon>
        <taxon>Viridiplantae</taxon>
        <taxon>Streptophyta</taxon>
        <taxon>Embryophyta</taxon>
        <taxon>Tracheophyta</taxon>
        <taxon>Spermatophyta</taxon>
        <taxon>Magnoliopsida</taxon>
        <taxon>Liliopsida</taxon>
        <taxon>Poales</taxon>
        <taxon>Poaceae</taxon>
        <taxon>BOP clade</taxon>
        <taxon>Pooideae</taxon>
        <taxon>Stipodae</taxon>
        <taxon>Brachypodieae</taxon>
        <taxon>Brachypodium</taxon>
    </lineage>
</organism>
<dbReference type="GO" id="GO:0004523">
    <property type="term" value="F:RNA-DNA hybrid ribonuclease activity"/>
    <property type="evidence" value="ECO:0007669"/>
    <property type="project" value="InterPro"/>
</dbReference>
<name>A0A2K2D1F0_BRADI</name>
<sequence>MARCIWALADKQLVEHMCVSTCPDAKERLFHLIDTTSHAEFTEILLTLWAIWSARRKAIHEAIYQSPATVHGLVQKLLSELQVPTPPQVRLRPSGPSAQPRWIPPPYGMIKINVDGGVAKNQNKGVDATVCRDEAGWYLGSSARVFNFITDPPTLEALACCEALALAKDLGVQNVCVASDAQAVIKGLFEGTRCSYSAILREVAVLSRDFQDVSFVYESRSSNLDAHNLVRACTMQGAKTGAYENKPSTFLSTSAYLYRGSAKLGICLV</sequence>